<dbReference type="AlphaFoldDB" id="A0A9P3LXI3"/>
<dbReference type="EMBL" id="BQFW01000008">
    <property type="protein sequence ID" value="GJJ74123.1"/>
    <property type="molecule type" value="Genomic_DNA"/>
</dbReference>
<evidence type="ECO:0000256" key="2">
    <source>
        <dbReference type="PROSITE-ProRule" id="PRU00235"/>
    </source>
</evidence>
<dbReference type="InterPro" id="IPR009091">
    <property type="entry name" value="RCC1/BLIP-II"/>
</dbReference>
<keyword evidence="4" id="KW-1185">Reference proteome</keyword>
<dbReference type="PROSITE" id="PS50012">
    <property type="entry name" value="RCC1_3"/>
    <property type="match status" value="2"/>
</dbReference>
<gene>
    <name evidence="3" type="ORF">EMPS_06481</name>
</gene>
<organism evidence="3 4">
    <name type="scientific">Entomortierella parvispora</name>
    <dbReference type="NCBI Taxonomy" id="205924"/>
    <lineage>
        <taxon>Eukaryota</taxon>
        <taxon>Fungi</taxon>
        <taxon>Fungi incertae sedis</taxon>
        <taxon>Mucoromycota</taxon>
        <taxon>Mortierellomycotina</taxon>
        <taxon>Mortierellomycetes</taxon>
        <taxon>Mortierellales</taxon>
        <taxon>Mortierellaceae</taxon>
        <taxon>Entomortierella</taxon>
    </lineage>
</organism>
<evidence type="ECO:0000313" key="4">
    <source>
        <dbReference type="Proteomes" id="UP000827284"/>
    </source>
</evidence>
<protein>
    <submittedName>
        <fullName evidence="3">Uncharacterized protein</fullName>
    </submittedName>
</protein>
<dbReference type="Pfam" id="PF13540">
    <property type="entry name" value="RCC1_2"/>
    <property type="match status" value="1"/>
</dbReference>
<proteinExistence type="predicted"/>
<dbReference type="InterPro" id="IPR000408">
    <property type="entry name" value="Reg_chr_condens"/>
</dbReference>
<accession>A0A9P3LXI3</accession>
<comment type="caution">
    <text evidence="3">The sequence shown here is derived from an EMBL/GenBank/DDBJ whole genome shotgun (WGS) entry which is preliminary data.</text>
</comment>
<evidence type="ECO:0000256" key="1">
    <source>
        <dbReference type="ARBA" id="ARBA00022737"/>
    </source>
</evidence>
<dbReference type="PANTHER" id="PTHR22870:SF466">
    <property type="entry name" value="ANKYRIN REPEAT-CONTAINING PROTEIN"/>
    <property type="match status" value="1"/>
</dbReference>
<feature type="repeat" description="RCC1" evidence="2">
    <location>
        <begin position="100"/>
        <end position="158"/>
    </location>
</feature>
<feature type="repeat" description="RCC1" evidence="2">
    <location>
        <begin position="159"/>
        <end position="209"/>
    </location>
</feature>
<name>A0A9P3LXI3_9FUNG</name>
<reference evidence="3" key="2">
    <citation type="journal article" date="2022" name="Microbiol. Resour. Announc.">
        <title>Whole-Genome Sequence of Entomortierella parvispora E1425, a Mucoromycotan Fungus Associated with Burkholderiaceae-Related Endosymbiotic Bacteria.</title>
        <authorList>
            <person name="Herlambang A."/>
            <person name="Guo Y."/>
            <person name="Takashima Y."/>
            <person name="Narisawa K."/>
            <person name="Ohta H."/>
            <person name="Nishizawa T."/>
        </authorList>
    </citation>
    <scope>NUCLEOTIDE SEQUENCE</scope>
    <source>
        <strain evidence="3">E1425</strain>
    </source>
</reference>
<dbReference type="Gene3D" id="2.130.10.30">
    <property type="entry name" value="Regulator of chromosome condensation 1/beta-lactamase-inhibitor protein II"/>
    <property type="match status" value="1"/>
</dbReference>
<keyword evidence="1" id="KW-0677">Repeat</keyword>
<dbReference type="SUPFAM" id="SSF50985">
    <property type="entry name" value="RCC1/BLIP-II"/>
    <property type="match status" value="1"/>
</dbReference>
<reference evidence="3" key="1">
    <citation type="submission" date="2021-11" db="EMBL/GenBank/DDBJ databases">
        <authorList>
            <person name="Herlambang A."/>
            <person name="Guo Y."/>
            <person name="Takashima Y."/>
            <person name="Nishizawa T."/>
        </authorList>
    </citation>
    <scope>NUCLEOTIDE SEQUENCE</scope>
    <source>
        <strain evidence="3">E1425</strain>
    </source>
</reference>
<dbReference type="InterPro" id="IPR051210">
    <property type="entry name" value="Ub_ligase/GEF_domain"/>
</dbReference>
<evidence type="ECO:0000313" key="3">
    <source>
        <dbReference type="EMBL" id="GJJ74123.1"/>
    </source>
</evidence>
<dbReference type="PANTHER" id="PTHR22870">
    <property type="entry name" value="REGULATOR OF CHROMOSOME CONDENSATION"/>
    <property type="match status" value="1"/>
</dbReference>
<dbReference type="Proteomes" id="UP000827284">
    <property type="component" value="Unassembled WGS sequence"/>
</dbReference>
<dbReference type="OrthoDB" id="5370059at2759"/>
<sequence>MLLAHSARSCLWRQALVTSTPSLKPRLCVQRRPFMDWLLNPKEDPILPKRLTPLKMDDAGSRLLFWDSTYTTPHLKPEFNDRAVSSLSTGIAHSCAVVDGNIHVWGSNYYSQVGLTTESFHDDDSEEITDVHFVSQLANEEIIQVASGNFHNMALSKTGKLWSWGSGCLGRGDEIYDSLPQPVEFFHALKRDIKQVFAAGTYSMALVKPENGDDDELYIWGYFPMGDEDDHGNVVPVMRKSLRPLLVTSVLGYNISHVACSPWHFTIAATPVADASSDSTPNKPLLMTFGRYDEKMPLEKPYSPLFLELPPEDEFYDVRPWRTFQSVSSKTDLVIKKIVASKGCDVVLMENGSIGVSDHEDHVARLIHRSLDVGILDIAGGSSEVIAVSEKGQVLAWSEPLSIFAASGNKTKDPTEEEEETDSSLLARFNLRDMSPSSLHPLLDFFKDEKKAESEVLEFFDTQRKGQEQKQRKRLVEAIFESSKLVVEKPGLSKCAAQYDRFTVC</sequence>